<feature type="region of interest" description="Disordered" evidence="1">
    <location>
        <begin position="301"/>
        <end position="362"/>
    </location>
</feature>
<dbReference type="AlphaFoldDB" id="A0A166W243"/>
<organism evidence="2 3">
    <name type="scientific">Metarhizium rileyi (strain RCEF 4871)</name>
    <name type="common">Nomuraea rileyi</name>
    <dbReference type="NCBI Taxonomy" id="1649241"/>
    <lineage>
        <taxon>Eukaryota</taxon>
        <taxon>Fungi</taxon>
        <taxon>Dikarya</taxon>
        <taxon>Ascomycota</taxon>
        <taxon>Pezizomycotina</taxon>
        <taxon>Sordariomycetes</taxon>
        <taxon>Hypocreomycetidae</taxon>
        <taxon>Hypocreales</taxon>
        <taxon>Clavicipitaceae</taxon>
        <taxon>Metarhizium</taxon>
    </lineage>
</organism>
<name>A0A166W243_METRR</name>
<dbReference type="OrthoDB" id="4847496at2759"/>
<dbReference type="STRING" id="1081105.A0A166W243"/>
<feature type="region of interest" description="Disordered" evidence="1">
    <location>
        <begin position="164"/>
        <end position="185"/>
    </location>
</feature>
<evidence type="ECO:0008006" key="4">
    <source>
        <dbReference type="Google" id="ProtNLM"/>
    </source>
</evidence>
<feature type="region of interest" description="Disordered" evidence="1">
    <location>
        <begin position="1"/>
        <end position="24"/>
    </location>
</feature>
<feature type="compositionally biased region" description="Basic and acidic residues" evidence="1">
    <location>
        <begin position="325"/>
        <end position="337"/>
    </location>
</feature>
<evidence type="ECO:0000313" key="2">
    <source>
        <dbReference type="EMBL" id="OAA34269.1"/>
    </source>
</evidence>
<proteinExistence type="predicted"/>
<gene>
    <name evidence="2" type="ORF">NOR_08552</name>
</gene>
<comment type="caution">
    <text evidence="2">The sequence shown here is derived from an EMBL/GenBank/DDBJ whole genome shotgun (WGS) entry which is preliminary data.</text>
</comment>
<feature type="compositionally biased region" description="Low complexity" evidence="1">
    <location>
        <begin position="338"/>
        <end position="353"/>
    </location>
</feature>
<evidence type="ECO:0000313" key="3">
    <source>
        <dbReference type="Proteomes" id="UP000243498"/>
    </source>
</evidence>
<dbReference type="OMA" id="ECAWFRM"/>
<evidence type="ECO:0000256" key="1">
    <source>
        <dbReference type="SAM" id="MobiDB-lite"/>
    </source>
</evidence>
<dbReference type="Proteomes" id="UP000243498">
    <property type="component" value="Unassembled WGS sequence"/>
</dbReference>
<reference evidence="2 3" key="1">
    <citation type="journal article" date="2016" name="Genome Biol. Evol.">
        <title>Divergent and convergent evolution of fungal pathogenicity.</title>
        <authorList>
            <person name="Shang Y."/>
            <person name="Xiao G."/>
            <person name="Zheng P."/>
            <person name="Cen K."/>
            <person name="Zhan S."/>
            <person name="Wang C."/>
        </authorList>
    </citation>
    <scope>NUCLEOTIDE SEQUENCE [LARGE SCALE GENOMIC DNA]</scope>
    <source>
        <strain evidence="2 3">RCEF 4871</strain>
    </source>
</reference>
<accession>A0A166W243</accession>
<protein>
    <recommendedName>
        <fullName evidence="4">BZIP domain-containing protein</fullName>
    </recommendedName>
</protein>
<keyword evidence="3" id="KW-1185">Reference proteome</keyword>
<sequence>MTNYYPIAPGPGSNEAHGLSLSPNGPVQSQGLLFADTAASGAMNPMMGNNFLGHGTHANNFNFNTPQGNNPLAPQPAGAGFHPELHFAGGYLDSQAVSGVIPYQAAASMQTRAHAPAAPFASPAPGTGEQTEVRFEGFPLELVRLSIQDNGDAEELSRRRLAIEKNQEEHRKNPPVIPDHTLGDMSPKKVFPDFIKPVSSASPEDKLATERENNRLAAQLQKEDRARNNEAAKRSRLAKSEALANATSLNVTQSIRIAWLEVKVIGLGGDPAEFASVRPDMLDRLRERVLARMDAIYAQRKKNKAEEDSRKRAIRNKERQRKKAAANERYARQRAEASRAAAAASASASASASPDTQAQPTGMMMAQLNWNSVGTSFDFDQN</sequence>
<feature type="compositionally biased region" description="Basic and acidic residues" evidence="1">
    <location>
        <begin position="304"/>
        <end position="317"/>
    </location>
</feature>
<dbReference type="EMBL" id="AZHC01000057">
    <property type="protein sequence ID" value="OAA34269.1"/>
    <property type="molecule type" value="Genomic_DNA"/>
</dbReference>